<evidence type="ECO:0000313" key="8">
    <source>
        <dbReference type="EMBL" id="EKD29796.1"/>
    </source>
</evidence>
<organism evidence="8">
    <name type="scientific">uncultured bacterium</name>
    <name type="common">gcode 4</name>
    <dbReference type="NCBI Taxonomy" id="1234023"/>
    <lineage>
        <taxon>Bacteria</taxon>
        <taxon>environmental samples</taxon>
    </lineage>
</organism>
<dbReference type="AlphaFoldDB" id="K1XXV0"/>
<keyword evidence="4 5" id="KW-0131">Cell cycle</keyword>
<comment type="similarity">
    <text evidence="5 6">Belongs to the FtsA/MreB family.</text>
</comment>
<dbReference type="InterPro" id="IPR003494">
    <property type="entry name" value="SHS2_FtsA"/>
</dbReference>
<dbReference type="HAMAP" id="MF_02033">
    <property type="entry name" value="FtsA"/>
    <property type="match status" value="1"/>
</dbReference>
<evidence type="ECO:0000256" key="5">
    <source>
        <dbReference type="HAMAP-Rule" id="MF_02033"/>
    </source>
</evidence>
<dbReference type="Pfam" id="PF14450">
    <property type="entry name" value="FtsA"/>
    <property type="match status" value="1"/>
</dbReference>
<comment type="function">
    <text evidence="5 6">Cell division protein that is involved in the assembly of the Z ring. May serve as a membrane anchor for the Z ring.</text>
</comment>
<comment type="subunit">
    <text evidence="5">Self-interacts. Interacts with FtsZ.</text>
</comment>
<dbReference type="PANTHER" id="PTHR32432">
    <property type="entry name" value="CELL DIVISION PROTEIN FTSA-RELATED"/>
    <property type="match status" value="1"/>
</dbReference>
<protein>
    <recommendedName>
        <fullName evidence="5 6">Cell division protein FtsA</fullName>
    </recommendedName>
</protein>
<dbReference type="GO" id="GO:0009898">
    <property type="term" value="C:cytoplasmic side of plasma membrane"/>
    <property type="evidence" value="ECO:0007669"/>
    <property type="project" value="UniProtKB-UniRule"/>
</dbReference>
<feature type="domain" description="SHS2" evidence="7">
    <location>
        <begin position="7"/>
        <end position="193"/>
    </location>
</feature>
<dbReference type="Gene3D" id="3.30.420.40">
    <property type="match status" value="1"/>
</dbReference>
<dbReference type="GO" id="GO:0032153">
    <property type="term" value="C:cell division site"/>
    <property type="evidence" value="ECO:0007669"/>
    <property type="project" value="UniProtKB-UniRule"/>
</dbReference>
<proteinExistence type="inferred from homology"/>
<dbReference type="CDD" id="cd24048">
    <property type="entry name" value="ASKHA_NBD_FtsA"/>
    <property type="match status" value="1"/>
</dbReference>
<comment type="caution">
    <text evidence="8">The sequence shown here is derived from an EMBL/GenBank/DDBJ whole genome shotgun (WGS) entry which is preliminary data.</text>
</comment>
<dbReference type="PIRSF" id="PIRSF003101">
    <property type="entry name" value="FtsA"/>
    <property type="match status" value="1"/>
</dbReference>
<keyword evidence="1 5" id="KW-1003">Cell membrane</keyword>
<dbReference type="SMART" id="SM00842">
    <property type="entry name" value="FtsA"/>
    <property type="match status" value="1"/>
</dbReference>
<dbReference type="SUPFAM" id="SSF53067">
    <property type="entry name" value="Actin-like ATPase domain"/>
    <property type="match status" value="2"/>
</dbReference>
<dbReference type="GO" id="GO:0043093">
    <property type="term" value="P:FtsZ-dependent cytokinesis"/>
    <property type="evidence" value="ECO:0007669"/>
    <property type="project" value="UniProtKB-UniRule"/>
</dbReference>
<dbReference type="InterPro" id="IPR020823">
    <property type="entry name" value="Cell_div_FtsA"/>
</dbReference>
<sequence>MVSGETFTAIDIGTSKIKTVIATFTEDKKLRALGVGIAKSNGIRKGNIIDMDEFKKNIDDSLAEAERMTGEQVSAIYLSLSGTNIDVITNTGIISVPHSEVSEEDVNRVLDMSQNGVDLMNKVVLKVIPESFTLDHESGVKNPIGMSAKKLEVRSHIFCVSSNILSNIKKGIYDVGVDILDIYPNVIAAPEAVLSKRQKELGVVCIDIGASTTDVAVYEEGALIFASIIPIGGEHVTSDIALGTRVSIDTAEKLKIEYGSIGFGKDEKKVKDEEIDLAKISKNETTTVSKKYLAEIIRARYSEILYFVNNELKRVGKDGMLPEGAVITGGGAKMKDLVELSKEILRLPSVIGTPEDSDLISGTSIGDPIFAGIIGTLILSQRYGASHKGFKLNLSLTWFWGSIKNGLKKIIP</sequence>
<evidence type="ECO:0000256" key="4">
    <source>
        <dbReference type="ARBA" id="ARBA00023306"/>
    </source>
</evidence>
<dbReference type="EMBL" id="AMFJ01034271">
    <property type="protein sequence ID" value="EKD29796.1"/>
    <property type="molecule type" value="Genomic_DNA"/>
</dbReference>
<name>K1XXV0_9BACT</name>
<reference evidence="8" key="1">
    <citation type="journal article" date="2012" name="Science">
        <title>Fermentation, hydrogen, and sulfur metabolism in multiple uncultivated bacterial phyla.</title>
        <authorList>
            <person name="Wrighton K.C."/>
            <person name="Thomas B.C."/>
            <person name="Sharon I."/>
            <person name="Miller C.S."/>
            <person name="Castelle C.J."/>
            <person name="VerBerkmoes N.C."/>
            <person name="Wilkins M.J."/>
            <person name="Hettich R.L."/>
            <person name="Lipton M.S."/>
            <person name="Williams K.H."/>
            <person name="Long P.E."/>
            <person name="Banfield J.F."/>
        </authorList>
    </citation>
    <scope>NUCLEOTIDE SEQUENCE [LARGE SCALE GENOMIC DNA]</scope>
</reference>
<evidence type="ECO:0000256" key="3">
    <source>
        <dbReference type="ARBA" id="ARBA00023136"/>
    </source>
</evidence>
<comment type="subcellular location">
    <subcellularLocation>
        <location evidence="5">Cell membrane</location>
        <topology evidence="5">Peripheral membrane protein</topology>
        <orientation evidence="5">Cytoplasmic side</orientation>
    </subcellularLocation>
    <text evidence="5">Localizes to the Z ring in an FtsZ-dependent manner. Targeted to the membrane through a conserved C-terminal amphipathic helix.</text>
</comment>
<gene>
    <name evidence="5" type="primary">ftsA</name>
    <name evidence="8" type="ORF">ACD_78C00271G0002</name>
</gene>
<dbReference type="InterPro" id="IPR043129">
    <property type="entry name" value="ATPase_NBD"/>
</dbReference>
<keyword evidence="2 5" id="KW-0132">Cell division</keyword>
<keyword evidence="3 5" id="KW-0472">Membrane</keyword>
<evidence type="ECO:0000256" key="6">
    <source>
        <dbReference type="PIRNR" id="PIRNR003101"/>
    </source>
</evidence>
<dbReference type="NCBIfam" id="TIGR01174">
    <property type="entry name" value="ftsA"/>
    <property type="match status" value="1"/>
</dbReference>
<evidence type="ECO:0000256" key="1">
    <source>
        <dbReference type="ARBA" id="ARBA00022475"/>
    </source>
</evidence>
<evidence type="ECO:0000256" key="2">
    <source>
        <dbReference type="ARBA" id="ARBA00022618"/>
    </source>
</evidence>
<accession>K1XXV0</accession>
<dbReference type="Pfam" id="PF02491">
    <property type="entry name" value="SHS2_FTSA"/>
    <property type="match status" value="1"/>
</dbReference>
<dbReference type="InterPro" id="IPR050696">
    <property type="entry name" value="FtsA/MreB"/>
</dbReference>
<dbReference type="Gene3D" id="3.30.1490.110">
    <property type="match status" value="1"/>
</dbReference>
<dbReference type="PANTHER" id="PTHR32432:SF4">
    <property type="entry name" value="CELL DIVISION PROTEIN FTSA"/>
    <property type="match status" value="1"/>
</dbReference>
<evidence type="ECO:0000259" key="7">
    <source>
        <dbReference type="SMART" id="SM00842"/>
    </source>
</evidence>